<dbReference type="Pfam" id="PF14099">
    <property type="entry name" value="Polysacc_lyase"/>
    <property type="match status" value="1"/>
</dbReference>
<dbReference type="GO" id="GO:0005509">
    <property type="term" value="F:calcium ion binding"/>
    <property type="evidence" value="ECO:0007669"/>
    <property type="project" value="InterPro"/>
</dbReference>
<dbReference type="AlphaFoldDB" id="A0A2K9PNA5"/>
<dbReference type="InterPro" id="IPR025975">
    <property type="entry name" value="Polysacc_lyase"/>
</dbReference>
<evidence type="ECO:0000313" key="2">
    <source>
        <dbReference type="EMBL" id="AUP78532.1"/>
    </source>
</evidence>
<dbReference type="KEGG" id="fek:C1H87_07335"/>
<gene>
    <name evidence="2" type="ORF">C1H87_07335</name>
</gene>
<evidence type="ECO:0000256" key="1">
    <source>
        <dbReference type="SAM" id="SignalP"/>
    </source>
</evidence>
<dbReference type="OrthoDB" id="9761875at2"/>
<keyword evidence="3" id="KW-1185">Reference proteome</keyword>
<dbReference type="SUPFAM" id="SSF103647">
    <property type="entry name" value="TSP type-3 repeat"/>
    <property type="match status" value="1"/>
</dbReference>
<feature type="chain" id="PRO_5017948712" evidence="1">
    <location>
        <begin position="22"/>
        <end position="405"/>
    </location>
</feature>
<protein>
    <submittedName>
        <fullName evidence="2">Uncharacterized protein</fullName>
    </submittedName>
</protein>
<dbReference type="InterPro" id="IPR028974">
    <property type="entry name" value="TSP_type-3_rpt"/>
</dbReference>
<dbReference type="RefSeq" id="WP_102755187.1">
    <property type="nucleotide sequence ID" value="NZ_CP025791.1"/>
</dbReference>
<sequence>MKKTRLFFSLLILLLVSTSLSSQVFIDGEDASVRPSDGYITDNGRTLRWQNQGDGQNLPKIESSKKRAGSHSVAFQIDGASSGSTSQRSEYCLNACWSTSEPAVKSGDTWYTGFSFQLDNDIWDSPTSWFSIQQTQQKKSTGQVNNNPFVSLEIKSGNVLDIRAGSGKNGDSGLKFTHKELITLTKGIWYDAIIGWKYSPNTTDGWLSLWIKTKDQTNYVRYSIENIKLGYSEAPQQVSQNKIGMYRGRVTGNNKMYFDEIRFATNLEDAKIIDFPDTDKDGVFDINDTCPNTPSGAVVDVKGCEVFSLPSNNFKVLHISESCHSSNNGSISIEAIQNLNYTATLSGGTTASKNFTNNVSFENLEAGSYKVCITVEGENDYEVCFNATITEPEDITVTSKGDQGK</sequence>
<dbReference type="Gene3D" id="2.60.120.200">
    <property type="match status" value="1"/>
</dbReference>
<name>A0A2K9PNA5_9FLAO</name>
<dbReference type="Proteomes" id="UP000235826">
    <property type="component" value="Chromosome"/>
</dbReference>
<keyword evidence="1" id="KW-0732">Signal</keyword>
<feature type="signal peptide" evidence="1">
    <location>
        <begin position="1"/>
        <end position="21"/>
    </location>
</feature>
<proteinExistence type="predicted"/>
<accession>A0A2K9PNA5</accession>
<dbReference type="EMBL" id="CP025791">
    <property type="protein sequence ID" value="AUP78532.1"/>
    <property type="molecule type" value="Genomic_DNA"/>
</dbReference>
<evidence type="ECO:0000313" key="3">
    <source>
        <dbReference type="Proteomes" id="UP000235826"/>
    </source>
</evidence>
<organism evidence="2 3">
    <name type="scientific">Flavivirga eckloniae</name>
    <dbReference type="NCBI Taxonomy" id="1803846"/>
    <lineage>
        <taxon>Bacteria</taxon>
        <taxon>Pseudomonadati</taxon>
        <taxon>Bacteroidota</taxon>
        <taxon>Flavobacteriia</taxon>
        <taxon>Flavobacteriales</taxon>
        <taxon>Flavobacteriaceae</taxon>
        <taxon>Flavivirga</taxon>
    </lineage>
</organism>
<reference evidence="2 3" key="1">
    <citation type="submission" date="2018-01" db="EMBL/GenBank/DDBJ databases">
        <title>Complete genome sequence of Flavivirga eckloniae ECD14 isolated from seaweed Ecklonia cava.</title>
        <authorList>
            <person name="Lee J.H."/>
            <person name="Baik K.S."/>
            <person name="Seong C.N."/>
        </authorList>
    </citation>
    <scope>NUCLEOTIDE SEQUENCE [LARGE SCALE GENOMIC DNA]</scope>
    <source>
        <strain evidence="2 3">ECD14</strain>
    </source>
</reference>